<feature type="transmembrane region" description="Helical" evidence="3">
    <location>
        <begin position="260"/>
        <end position="281"/>
    </location>
</feature>
<dbReference type="InterPro" id="IPR009081">
    <property type="entry name" value="PP-bd_ACP"/>
</dbReference>
<evidence type="ECO:0000256" key="1">
    <source>
        <dbReference type="ARBA" id="ARBA00022450"/>
    </source>
</evidence>
<dbReference type="InterPro" id="IPR020806">
    <property type="entry name" value="PKS_PP-bd"/>
</dbReference>
<dbReference type="SUPFAM" id="SSF51161">
    <property type="entry name" value="Trimeric LpxA-like enzymes"/>
    <property type="match status" value="2"/>
</dbReference>
<dbReference type="PROSITE" id="PS50075">
    <property type="entry name" value="CARRIER"/>
    <property type="match status" value="3"/>
</dbReference>
<keyword evidence="3" id="KW-1133">Transmembrane helix</keyword>
<dbReference type="SUPFAM" id="SSF47336">
    <property type="entry name" value="ACP-like"/>
    <property type="match status" value="3"/>
</dbReference>
<dbReference type="GO" id="GO:0044550">
    <property type="term" value="P:secondary metabolite biosynthetic process"/>
    <property type="evidence" value="ECO:0007669"/>
    <property type="project" value="TreeGrafter"/>
</dbReference>
<protein>
    <submittedName>
        <fullName evidence="5">Non-ribosomal peptide synthetase</fullName>
    </submittedName>
</protein>
<dbReference type="InterPro" id="IPR011004">
    <property type="entry name" value="Trimer_LpxA-like_sf"/>
</dbReference>
<feature type="domain" description="Carrier" evidence="4">
    <location>
        <begin position="145"/>
        <end position="222"/>
    </location>
</feature>
<feature type="transmembrane region" description="Helical" evidence="3">
    <location>
        <begin position="791"/>
        <end position="814"/>
    </location>
</feature>
<keyword evidence="3" id="KW-0812">Transmembrane</keyword>
<accession>N1V8X0</accession>
<proteinExistence type="predicted"/>
<dbReference type="EMBL" id="ANPE02000104">
    <property type="protein sequence ID" value="EMY34698.1"/>
    <property type="molecule type" value="Genomic_DNA"/>
</dbReference>
<dbReference type="NCBIfam" id="TIGR02353">
    <property type="entry name" value="NRPS_term_dom"/>
    <property type="match status" value="1"/>
</dbReference>
<dbReference type="SMART" id="SM00823">
    <property type="entry name" value="PKS_PP"/>
    <property type="match status" value="2"/>
</dbReference>
<dbReference type="Pfam" id="PF00550">
    <property type="entry name" value="PP-binding"/>
    <property type="match status" value="3"/>
</dbReference>
<organism evidence="5 6">
    <name type="scientific">Arthrobacter crystallopoietes BAB-32</name>
    <dbReference type="NCBI Taxonomy" id="1246476"/>
    <lineage>
        <taxon>Bacteria</taxon>
        <taxon>Bacillati</taxon>
        <taxon>Actinomycetota</taxon>
        <taxon>Actinomycetes</taxon>
        <taxon>Micrococcales</taxon>
        <taxon>Micrococcaceae</taxon>
        <taxon>Crystallibacter</taxon>
    </lineage>
</organism>
<dbReference type="Proteomes" id="UP000010729">
    <property type="component" value="Unassembled WGS sequence"/>
</dbReference>
<comment type="caution">
    <text evidence="5">The sequence shown here is derived from an EMBL/GenBank/DDBJ whole genome shotgun (WGS) entry which is preliminary data.</text>
</comment>
<keyword evidence="6" id="KW-1185">Reference proteome</keyword>
<dbReference type="GO" id="GO:0031177">
    <property type="term" value="F:phosphopantetheine binding"/>
    <property type="evidence" value="ECO:0007669"/>
    <property type="project" value="InterPro"/>
</dbReference>
<feature type="domain" description="Carrier" evidence="4">
    <location>
        <begin position="65"/>
        <end position="142"/>
    </location>
</feature>
<name>N1V8X0_9MICC</name>
<sequence>MVKKDDVPVDANFFLELGADSLVMAQFCARVRKQPDLPAVSIKDIYQNPSIAALAAALAPVEEASPTAQLQDRFTEVLASVLGVEHVAVDASFFDDLGADSLVMAQFCARVRKQPDLPAVSIKDIYQSPTIAALAATLAPAEEASATVQVQGRLAEVLAGVLGVEHVAVDANFFEDLGADSLVMAKFCARVRKQPDLPAVSMKDIYGNPNISALTASLHGASKQARLPEPSPIAASVPERPAPMDARTWEYVTCGVLQMLVYLGYCLLAGWLAVVWYGWVFPDAGPGNHHWLGHGTSLLEIYLRSIAYAGAAFVLLSILPVAAKWIIIGRFRPQEIRIWSLSYFRFWLVKTLMRTSPLLLMTGSPLTTFYLRAMGAKVGRNVTILTNHLPVCTDLLTIGEGTVIRKDVIVNGYRAHGGVIQIGAVTLGRDVTVSEGTVLDINTTMGDGSQLGHRSTLYMGQTVPKGERWQGTPGRRTDVNFARVEPTPYRPWRRGRFAVFQFLSTLGLGRTMVSMVITLAVLAVPSVAALLESQPHAFTEWTFYTDAIVLAGLAVFGGTVMALVLVSTVPRVLNLVLKPDTVYPLFGLRDAAARAVARLTNNSMLGGLFGDSSYIVNYVRAIGYDLGNVQQTGSNMGTVFKHDNPFLSAIGTGTMIADAVSFLNTDHSATSFKLGRAAIGANNFLGNGVLYPAGAKTGDNCLLATMVAVPIEGPVRHDVGLLGSPPFEIPRSVLRDSLPQEHATPADFRRDLSAKNRHNLRTMALLMLLRWFNASLAMVVLFVALELSDQFGFLALSASFVVMLLVGLLAGIGIEHIVTRSRGLQPQLCSIYNPYFWWHERYWKLQIQSRRINILDGTPFKPLVWRLLGVRIGSRVFDDGCAFPERGLVTIGSRCTLNAGSAMQCHSQEDGMFKSDHSVLGDDVTLGVACLVHYGVTVEDGAVVAADSFVMKGTTLPAGSLWGGNPADEARAATPASAVLERPLS</sequence>
<dbReference type="PANTHER" id="PTHR45527:SF1">
    <property type="entry name" value="FATTY ACID SYNTHASE"/>
    <property type="match status" value="1"/>
</dbReference>
<keyword evidence="3" id="KW-0472">Membrane</keyword>
<dbReference type="PANTHER" id="PTHR45527">
    <property type="entry name" value="NONRIBOSOMAL PEPTIDE SYNTHETASE"/>
    <property type="match status" value="1"/>
</dbReference>
<evidence type="ECO:0000313" key="6">
    <source>
        <dbReference type="Proteomes" id="UP000010729"/>
    </source>
</evidence>
<evidence type="ECO:0000313" key="5">
    <source>
        <dbReference type="EMBL" id="EMY34698.1"/>
    </source>
</evidence>
<feature type="transmembrane region" description="Helical" evidence="3">
    <location>
        <begin position="497"/>
        <end position="523"/>
    </location>
</feature>
<dbReference type="GO" id="GO:0005829">
    <property type="term" value="C:cytosol"/>
    <property type="evidence" value="ECO:0007669"/>
    <property type="project" value="TreeGrafter"/>
</dbReference>
<feature type="transmembrane region" description="Helical" evidence="3">
    <location>
        <begin position="763"/>
        <end position="785"/>
    </location>
</feature>
<keyword evidence="1" id="KW-0596">Phosphopantetheine</keyword>
<keyword evidence="2" id="KW-0597">Phosphoprotein</keyword>
<dbReference type="Gene3D" id="1.10.1200.10">
    <property type="entry name" value="ACP-like"/>
    <property type="match status" value="3"/>
</dbReference>
<gene>
    <name evidence="5" type="ORF">D477_008288</name>
</gene>
<dbReference type="InterPro" id="IPR012728">
    <property type="entry name" value="Pls/PosA_C"/>
</dbReference>
<dbReference type="GO" id="GO:0043041">
    <property type="term" value="P:amino acid activation for nonribosomal peptide biosynthetic process"/>
    <property type="evidence" value="ECO:0007669"/>
    <property type="project" value="TreeGrafter"/>
</dbReference>
<dbReference type="InterPro" id="IPR036736">
    <property type="entry name" value="ACP-like_sf"/>
</dbReference>
<dbReference type="Gene3D" id="2.160.10.10">
    <property type="entry name" value="Hexapeptide repeat proteins"/>
    <property type="match status" value="2"/>
</dbReference>
<feature type="transmembrane region" description="Helical" evidence="3">
    <location>
        <begin position="543"/>
        <end position="566"/>
    </location>
</feature>
<reference evidence="5 6" key="1">
    <citation type="journal article" date="2013" name="Genome Announc.">
        <title>Draft Genome Sequence of Arthrobacter crystallopoietes Strain BAB-32, Revealing Genes for Bioremediation.</title>
        <authorList>
            <person name="Joshi M.N."/>
            <person name="Pandit A.S."/>
            <person name="Sharma A."/>
            <person name="Pandya R.V."/>
            <person name="Desai S.M."/>
            <person name="Saxena A.K."/>
            <person name="Bagatharia S.B."/>
        </authorList>
    </citation>
    <scope>NUCLEOTIDE SEQUENCE [LARGE SCALE GENOMIC DNA]</scope>
    <source>
        <strain evidence="5 6">BAB-32</strain>
    </source>
</reference>
<feature type="domain" description="Carrier" evidence="4">
    <location>
        <begin position="1"/>
        <end position="62"/>
    </location>
</feature>
<evidence type="ECO:0000256" key="2">
    <source>
        <dbReference type="ARBA" id="ARBA00022553"/>
    </source>
</evidence>
<feature type="transmembrane region" description="Helical" evidence="3">
    <location>
        <begin position="301"/>
        <end position="327"/>
    </location>
</feature>
<dbReference type="AlphaFoldDB" id="N1V8X0"/>
<evidence type="ECO:0000259" key="4">
    <source>
        <dbReference type="PROSITE" id="PS50075"/>
    </source>
</evidence>
<evidence type="ECO:0000256" key="3">
    <source>
        <dbReference type="SAM" id="Phobius"/>
    </source>
</evidence>